<dbReference type="Proteomes" id="UP000250744">
    <property type="component" value="Unassembled WGS sequence"/>
</dbReference>
<name>A0A364NNF5_9GAMM</name>
<gene>
    <name evidence="1" type="ORF">DN062_07185</name>
</gene>
<dbReference type="EMBL" id="QKRX01000004">
    <property type="protein sequence ID" value="RAU18550.1"/>
    <property type="molecule type" value="Genomic_DNA"/>
</dbReference>
<evidence type="ECO:0000313" key="2">
    <source>
        <dbReference type="Proteomes" id="UP000250744"/>
    </source>
</evidence>
<protein>
    <submittedName>
        <fullName evidence="1">Uncharacterized protein</fullName>
    </submittedName>
</protein>
<accession>A0A364NNF5</accession>
<sequence>MISKKAPLGAFLHLLFFVYGKLCAKCSDVCTKRFDKMSREKLLGVSMWELVVRSGGGLLDLRGLSDRALLNSMGKSA</sequence>
<comment type="caution">
    <text evidence="1">The sequence shown here is derived from an EMBL/GenBank/DDBJ whole genome shotgun (WGS) entry which is preliminary data.</text>
</comment>
<reference evidence="1 2" key="1">
    <citation type="submission" date="2018-06" db="EMBL/GenBank/DDBJ databases">
        <title>Nitrincola tibetense sp. nov., isolated from Lake XuguoCo on Tibetan Plateau.</title>
        <authorList>
            <person name="Xing P."/>
        </authorList>
    </citation>
    <scope>NUCLEOTIDE SEQUENCE [LARGE SCALE GENOMIC DNA]</scope>
    <source>
        <strain evidence="2">xg18</strain>
    </source>
</reference>
<dbReference type="AlphaFoldDB" id="A0A364NNF5"/>
<keyword evidence="2" id="KW-1185">Reference proteome</keyword>
<evidence type="ECO:0000313" key="1">
    <source>
        <dbReference type="EMBL" id="RAU18550.1"/>
    </source>
</evidence>
<proteinExistence type="predicted"/>
<organism evidence="1 2">
    <name type="scientific">Nitrincola tibetensis</name>
    <dbReference type="NCBI Taxonomy" id="2219697"/>
    <lineage>
        <taxon>Bacteria</taxon>
        <taxon>Pseudomonadati</taxon>
        <taxon>Pseudomonadota</taxon>
        <taxon>Gammaproteobacteria</taxon>
        <taxon>Oceanospirillales</taxon>
        <taxon>Oceanospirillaceae</taxon>
        <taxon>Nitrincola</taxon>
    </lineage>
</organism>